<keyword evidence="3" id="KW-0723">Serine/threonine-protein kinase</keyword>
<dbReference type="Gene3D" id="3.30.200.20">
    <property type="entry name" value="Phosphorylase Kinase, domain 1"/>
    <property type="match status" value="1"/>
</dbReference>
<comment type="caution">
    <text evidence="12">The sequence shown here is derived from an EMBL/GenBank/DDBJ whole genome shotgun (WGS) entry which is preliminary data.</text>
</comment>
<dbReference type="Gene3D" id="1.20.58.80">
    <property type="entry name" value="Phosphotransferase system, lactose/cellobiose-type IIA subunit"/>
    <property type="match status" value="1"/>
</dbReference>
<dbReference type="Gene3D" id="1.10.510.10">
    <property type="entry name" value="Transferase(Phosphotransferase) domain 1"/>
    <property type="match status" value="1"/>
</dbReference>
<evidence type="ECO:0000256" key="9">
    <source>
        <dbReference type="ARBA" id="ARBA00048679"/>
    </source>
</evidence>
<dbReference type="InterPro" id="IPR017441">
    <property type="entry name" value="Protein_kinase_ATP_BS"/>
</dbReference>
<comment type="catalytic activity">
    <reaction evidence="9">
        <text>L-seryl-[protein] + ATP = O-phospho-L-seryl-[protein] + ADP + H(+)</text>
        <dbReference type="Rhea" id="RHEA:17989"/>
        <dbReference type="Rhea" id="RHEA-COMP:9863"/>
        <dbReference type="Rhea" id="RHEA-COMP:11604"/>
        <dbReference type="ChEBI" id="CHEBI:15378"/>
        <dbReference type="ChEBI" id="CHEBI:29999"/>
        <dbReference type="ChEBI" id="CHEBI:30616"/>
        <dbReference type="ChEBI" id="CHEBI:83421"/>
        <dbReference type="ChEBI" id="CHEBI:456216"/>
        <dbReference type="EC" id="2.7.11.1"/>
    </reaction>
</comment>
<evidence type="ECO:0000313" key="13">
    <source>
        <dbReference type="Proteomes" id="UP000823941"/>
    </source>
</evidence>
<keyword evidence="5 10" id="KW-0547">Nucleotide-binding</keyword>
<dbReference type="SUPFAM" id="SSF56112">
    <property type="entry name" value="Protein kinase-like (PK-like)"/>
    <property type="match status" value="1"/>
</dbReference>
<comment type="catalytic activity">
    <reaction evidence="8">
        <text>L-threonyl-[protein] + ATP = O-phospho-L-threonyl-[protein] + ADP + H(+)</text>
        <dbReference type="Rhea" id="RHEA:46608"/>
        <dbReference type="Rhea" id="RHEA-COMP:11060"/>
        <dbReference type="Rhea" id="RHEA-COMP:11605"/>
        <dbReference type="ChEBI" id="CHEBI:15378"/>
        <dbReference type="ChEBI" id="CHEBI:30013"/>
        <dbReference type="ChEBI" id="CHEBI:30616"/>
        <dbReference type="ChEBI" id="CHEBI:61977"/>
        <dbReference type="ChEBI" id="CHEBI:456216"/>
        <dbReference type="EC" id="2.7.11.1"/>
    </reaction>
</comment>
<dbReference type="SMART" id="SM00220">
    <property type="entry name" value="S_TKc"/>
    <property type="match status" value="1"/>
</dbReference>
<dbReference type="PANTHER" id="PTHR24348:SF65">
    <property type="entry name" value="SERINE_THREONINE-PROTEIN KINASE ULK3"/>
    <property type="match status" value="1"/>
</dbReference>
<reference evidence="12 13" key="1">
    <citation type="submission" date="2021-06" db="EMBL/GenBank/DDBJ databases">
        <title>A haploid diamondback moth (Plutella xylostella L.) genome assembly resolves 31 chromosomes and identifies a diamide resistance mutation.</title>
        <authorList>
            <person name="Ward C.M."/>
            <person name="Perry K.D."/>
            <person name="Baker G."/>
            <person name="Powis K."/>
            <person name="Heckel D.G."/>
            <person name="Baxter S.W."/>
        </authorList>
    </citation>
    <scope>NUCLEOTIDE SEQUENCE [LARGE SCALE GENOMIC DNA]</scope>
    <source>
        <strain evidence="12 13">LV</strain>
        <tissue evidence="12">Single pupa</tissue>
    </source>
</reference>
<dbReference type="InterPro" id="IPR000719">
    <property type="entry name" value="Prot_kinase_dom"/>
</dbReference>
<accession>A0ABQ7QNU3</accession>
<evidence type="ECO:0000256" key="1">
    <source>
        <dbReference type="ARBA" id="ARBA00012513"/>
    </source>
</evidence>
<dbReference type="Pfam" id="PF00069">
    <property type="entry name" value="Pkinase"/>
    <property type="match status" value="1"/>
</dbReference>
<organism evidence="12 13">
    <name type="scientific">Plutella xylostella</name>
    <name type="common">Diamondback moth</name>
    <name type="synonym">Plutella maculipennis</name>
    <dbReference type="NCBI Taxonomy" id="51655"/>
    <lineage>
        <taxon>Eukaryota</taxon>
        <taxon>Metazoa</taxon>
        <taxon>Ecdysozoa</taxon>
        <taxon>Arthropoda</taxon>
        <taxon>Hexapoda</taxon>
        <taxon>Insecta</taxon>
        <taxon>Pterygota</taxon>
        <taxon>Neoptera</taxon>
        <taxon>Endopterygota</taxon>
        <taxon>Lepidoptera</taxon>
        <taxon>Glossata</taxon>
        <taxon>Ditrysia</taxon>
        <taxon>Yponomeutoidea</taxon>
        <taxon>Plutellidae</taxon>
        <taxon>Plutella</taxon>
    </lineage>
</organism>
<dbReference type="PANTHER" id="PTHR24348">
    <property type="entry name" value="SERINE/THREONINE-PROTEIN KINASE UNC-51-RELATED"/>
    <property type="match status" value="1"/>
</dbReference>
<sequence length="563" mass="62555">MPFPKIEGYVVTEKLGSGSYSTVYKAYTKVGARSVVAIKCVDKSRLKHSSSAVDNLITEIRLLKTLQHPHIVQMKEFSWDDRNIYIITEYCSGGDLSKYIHKYGRVPERQVLYFLQQLVSALRFLRSHNVVHMDLKPHNLLLHEGSAGRVTLKVADFGFAQYMASETLQAGIRGSPLYMAPEMLAEGATYDAAVDLWSLGVIMYECLFGKAPYSSGTFKELMEKIKSKAPIEIPPKASISAGCRDLLTRLLQHSPEQRITYEELFAHPYLDLDRMPSKQNYEKAVQLIRRAVDHDGAGRLSAALEDYCEGLKLLVAEVARYRSADSQQALTAKINTFPSIKEFPKSVDPFSRYVARSVSAALEDYCEGLKLLVAEVARYRSADSQQALTAKINTVSAALEDYCEGLKLLVAEVARYRSADSQQALTAKINTFLSIKEFPKSVDPFSRYVARSVSAAVEDYCEGLKLLVAEVARYRSADSQQALTAKINTVSAALEDYCEGLKLLVAEVARYRSADSQQALTAKINTVSAALEDYCEGLKLLVAEVARYRSADSQQALTAKIKT</sequence>
<evidence type="ECO:0000259" key="11">
    <source>
        <dbReference type="PROSITE" id="PS50011"/>
    </source>
</evidence>
<protein>
    <recommendedName>
        <fullName evidence="1">non-specific serine/threonine protein kinase</fullName>
        <ecNumber evidence="1">2.7.11.1</ecNumber>
    </recommendedName>
</protein>
<dbReference type="PROSITE" id="PS00107">
    <property type="entry name" value="PROTEIN_KINASE_ATP"/>
    <property type="match status" value="1"/>
</dbReference>
<keyword evidence="4" id="KW-0808">Transferase</keyword>
<keyword evidence="13" id="KW-1185">Reference proteome</keyword>
<evidence type="ECO:0000256" key="8">
    <source>
        <dbReference type="ARBA" id="ARBA00047899"/>
    </source>
</evidence>
<feature type="domain" description="Protein kinase" evidence="11">
    <location>
        <begin position="9"/>
        <end position="270"/>
    </location>
</feature>
<keyword evidence="7 10" id="KW-0067">ATP-binding</keyword>
<dbReference type="PROSITE" id="PS00108">
    <property type="entry name" value="PROTEIN_KINASE_ST"/>
    <property type="match status" value="1"/>
</dbReference>
<dbReference type="SUPFAM" id="SSF116846">
    <property type="entry name" value="MIT domain"/>
    <property type="match status" value="1"/>
</dbReference>
<evidence type="ECO:0000256" key="5">
    <source>
        <dbReference type="ARBA" id="ARBA00022741"/>
    </source>
</evidence>
<evidence type="ECO:0000256" key="2">
    <source>
        <dbReference type="ARBA" id="ARBA00022490"/>
    </source>
</evidence>
<dbReference type="PROSITE" id="PS50011">
    <property type="entry name" value="PROTEIN_KINASE_DOM"/>
    <property type="match status" value="1"/>
</dbReference>
<dbReference type="EMBL" id="JAHIBW010000011">
    <property type="protein sequence ID" value="KAG7306692.1"/>
    <property type="molecule type" value="Genomic_DNA"/>
</dbReference>
<proteinExistence type="predicted"/>
<dbReference type="InterPro" id="IPR036181">
    <property type="entry name" value="MIT_dom_sf"/>
</dbReference>
<keyword evidence="2" id="KW-0963">Cytoplasm</keyword>
<dbReference type="InterPro" id="IPR045269">
    <property type="entry name" value="Atg1-like"/>
</dbReference>
<feature type="binding site" evidence="10">
    <location>
        <position position="39"/>
    </location>
    <ligand>
        <name>ATP</name>
        <dbReference type="ChEBI" id="CHEBI:30616"/>
    </ligand>
</feature>
<keyword evidence="6" id="KW-0418">Kinase</keyword>
<evidence type="ECO:0000256" key="10">
    <source>
        <dbReference type="PROSITE-ProRule" id="PRU10141"/>
    </source>
</evidence>
<evidence type="ECO:0000256" key="3">
    <source>
        <dbReference type="ARBA" id="ARBA00022527"/>
    </source>
</evidence>
<dbReference type="InterPro" id="IPR011009">
    <property type="entry name" value="Kinase-like_dom_sf"/>
</dbReference>
<dbReference type="EC" id="2.7.11.1" evidence="1"/>
<gene>
    <name evidence="12" type="ORF">JYU34_008117</name>
</gene>
<dbReference type="Proteomes" id="UP000823941">
    <property type="component" value="Chromosome 11"/>
</dbReference>
<evidence type="ECO:0000256" key="6">
    <source>
        <dbReference type="ARBA" id="ARBA00022777"/>
    </source>
</evidence>
<evidence type="ECO:0000313" key="12">
    <source>
        <dbReference type="EMBL" id="KAG7306692.1"/>
    </source>
</evidence>
<evidence type="ECO:0000256" key="7">
    <source>
        <dbReference type="ARBA" id="ARBA00022840"/>
    </source>
</evidence>
<name>A0ABQ7QNU3_PLUXY</name>
<dbReference type="InterPro" id="IPR008271">
    <property type="entry name" value="Ser/Thr_kinase_AS"/>
</dbReference>
<evidence type="ECO:0000256" key="4">
    <source>
        <dbReference type="ARBA" id="ARBA00022679"/>
    </source>
</evidence>